<evidence type="ECO:0000313" key="2">
    <source>
        <dbReference type="Proteomes" id="UP001152795"/>
    </source>
</evidence>
<dbReference type="Gene3D" id="1.20.120.330">
    <property type="entry name" value="Nucleotidyltransferases domain 2"/>
    <property type="match status" value="1"/>
</dbReference>
<proteinExistence type="predicted"/>
<dbReference type="InterPro" id="IPR036890">
    <property type="entry name" value="HATPase_C_sf"/>
</dbReference>
<organism evidence="1 2">
    <name type="scientific">Paramuricea clavata</name>
    <name type="common">Red gorgonian</name>
    <name type="synonym">Violescent sea-whip</name>
    <dbReference type="NCBI Taxonomy" id="317549"/>
    <lineage>
        <taxon>Eukaryota</taxon>
        <taxon>Metazoa</taxon>
        <taxon>Cnidaria</taxon>
        <taxon>Anthozoa</taxon>
        <taxon>Octocorallia</taxon>
        <taxon>Malacalcyonacea</taxon>
        <taxon>Plexauridae</taxon>
        <taxon>Paramuricea</taxon>
    </lineage>
</organism>
<dbReference type="Pfam" id="PF25794">
    <property type="entry name" value="SACS"/>
    <property type="match status" value="2"/>
</dbReference>
<name>A0A7D9HUG9_PARCT</name>
<dbReference type="InterPro" id="IPR007842">
    <property type="entry name" value="HEPN_dom"/>
</dbReference>
<dbReference type="Proteomes" id="UP001152795">
    <property type="component" value="Unassembled WGS sequence"/>
</dbReference>
<dbReference type="PANTHER" id="PTHR46919">
    <property type="entry name" value="ZINC FINGER, C3HC4 TYPE (RING FINGER) FAMILY PROTEIN"/>
    <property type="match status" value="1"/>
</dbReference>
<dbReference type="PANTHER" id="PTHR46919:SF2">
    <property type="entry name" value="SACSIN"/>
    <property type="match status" value="1"/>
</dbReference>
<dbReference type="InterPro" id="IPR058210">
    <property type="entry name" value="SACS/Nov_dom"/>
</dbReference>
<dbReference type="NCBIfam" id="NF047352">
    <property type="entry name" value="P_loop_sacsin"/>
    <property type="match status" value="2"/>
</dbReference>
<accession>A0A7D9HUG9</accession>
<dbReference type="SMART" id="SM00748">
    <property type="entry name" value="HEPN"/>
    <property type="match status" value="1"/>
</dbReference>
<dbReference type="OrthoDB" id="10071728at2759"/>
<dbReference type="SUPFAM" id="SSF55874">
    <property type="entry name" value="ATPase domain of HSP90 chaperone/DNA topoisomerase II/histidine kinase"/>
    <property type="match status" value="2"/>
</dbReference>
<dbReference type="EMBL" id="CACRXK020001764">
    <property type="protein sequence ID" value="CAB3990978.1"/>
    <property type="molecule type" value="Genomic_DNA"/>
</dbReference>
<keyword evidence="2" id="KW-1185">Reference proteome</keyword>
<dbReference type="Pfam" id="PF05168">
    <property type="entry name" value="HEPN"/>
    <property type="match status" value="1"/>
</dbReference>
<dbReference type="SUPFAM" id="SSF81593">
    <property type="entry name" value="Nucleotidyltransferase substrate binding subunit/domain"/>
    <property type="match status" value="1"/>
</dbReference>
<dbReference type="PROSITE" id="PS50910">
    <property type="entry name" value="HEPN"/>
    <property type="match status" value="1"/>
</dbReference>
<evidence type="ECO:0000313" key="1">
    <source>
        <dbReference type="EMBL" id="CAB3990978.1"/>
    </source>
</evidence>
<reference evidence="1" key="1">
    <citation type="submission" date="2020-04" db="EMBL/GenBank/DDBJ databases">
        <authorList>
            <person name="Alioto T."/>
            <person name="Alioto T."/>
            <person name="Gomez Garrido J."/>
        </authorList>
    </citation>
    <scope>NUCLEOTIDE SEQUENCE</scope>
    <source>
        <strain evidence="1">A484AB</strain>
    </source>
</reference>
<gene>
    <name evidence="1" type="ORF">PACLA_8A079391</name>
</gene>
<comment type="caution">
    <text evidence="1">The sequence shown here is derived from an EMBL/GenBank/DDBJ whole genome shotgun (WGS) entry which is preliminary data.</text>
</comment>
<protein>
    <submittedName>
        <fullName evidence="1">Uncharacterized protein</fullName>
    </submittedName>
</protein>
<sequence>MAEHCEEELFEQTGQYEPITTRIRNILREYKDGVGVFKELIQNADDAGATTVKFLVDWRKGETGSLFSPGMAECQGPALWAYNDAVFSDEDFENINKLAGETKVEDISKIGRFGLGFNGVYHFTDVPSFISREHLVVLDPNIHHLKRHIKDRSRPGIRINLSTKPESFTRYHDQFQPYNGVFGCNAMETSDGFHYKGTLFRFPFRTASQASSSDICKTAYGRDRIEAIVSSLCECASTLLIFSQHIKEVDVYELDGSSQPDEMQLVLSVNKPSVQPFRRKVVNNEEPFIKQCSKWWAKYRESQMLSCEFPSGCELVNIVTTKEPSELSRCDRRYSSDQMWFVVSASGTDASLKIARSPKGRARGFLPCGGAAFVIQRESERGSWESSVASHFSGELFCFLPLSIPTGLPVHVNGYFAIMSNRVGIWKRTNIRTQPIEVEWNEALMEDALARAYIMLLENMKELVANVQDYKFHTLWPSIDAVDMQSWEKLIQKICSVLLDPKSKLFYSDGIWMSINDGFLLSDDFNEIYETAVEVLKSLGIHVFNLPSNILQTLMKFDRWDILQRRTLTFTEFVKQYFFPKLKTFTHTQRDAIVWFGLDRILKENESSLLGLFKQNSYISVSQNEEILKKPCELIHPFGPAAELFSEEDRRFPVGSGLRDGNRLYVLETLGMVKDLDWTGILERAQSIANRDFHAKTERSRKLIGYMNKRIYQLPSPGYYYSSHFQLVKFLPVLRKPAGEYFLPWKGWNCFLNCLFSPNDVFLPKDAELCGSSCLIVNTCNKTGCGKLNDEVKNLLGFSKRLPKDKLVIRQLDEAIKFWSKLSEEEKQETAKRFAIESICKKIYEFFNKRVADKAKNQCSQLGERNWLFLEGKFVQSKKVAYTSNGNGAPFLFTLPWNYVCDYRHLFEAMHIKKTFDNKDYISALYELKSTKKDCSLTEDELQIAIFFITQINVENPTLKNYFGNIPLPDTNGIFRRSQDVVVNLSLWFKDPDDNLKVHEKIPPQTAQALGAKPLKNVILKKCSHRIGYGESFGQYEELTDRLKGILDGYPPDGILKELVQNADDAEASEIHFIHDTRSLGCEKVAIENKTCEEIQGPALCVYNDQPFTDDDLEGIKKLGIGSKRKTIETTGRYGIGFNSVYHLTDCPSFLSNDETLVILDPHRRYVLDEDPGKLFKLTAKLRNDCSDTIDGYLADHFNLQGSTMFRFPLRREKNESKISKEPPPDMEKLIQTFQKEARKSLLFLNHVKKITLSKIHPNGEFEEIYQVETVIASEDEKKRQDMARKICELKSTPTAEIRWEGASYTLTVKENKREVEKWLIQKCIGSVTATLSTADGKQGEIADGRELGVLPRGGLAAQLWPHSSSSDMQEAFGGIVYCFLPLPENYTNLPVHVNGHFVLDSTRRRLWTDTDGTGPKCKWNHFMNTCVLPPAYAALILEARNHLCDDEDDNQLSRYHALFPKDLSDTPWETLTTELYRYLGQTRAKVLPLLVPTESENQSSSSILKQAADSSSSTLSEENMDTVDTSAQLEPVHVTCTEWLSAEQAYFKMPFLKDNFLHLFIRIGVPVLLHAPYLIYEGFKSAGITSHKITPRSVIDFLRLRAFKCKIGNLPKKLETTAVKCIPDLSTLIKYCCEYDDFSKNLAGLPLLLTQDGYLRVFDSHQPVFRSGFGGLFPAHLHLFIHSEIYNKIPLKATQSEERIVRTLTVNDLPELVRHVFTNQVLKAIEDDVTWKFPAEGILSEEWFKQFWDFLENHTKPEPDEDSVSLECLSEWPVIPTTCGKLVMIKDAKVVLDMTATGNESVSQEDVRTFLSNLKCLMLNKKITFKDNHYSYTTSTIHTPEDKTTTNKFGRETAVTDAYVAHPHDVIDVLVALNHMLTTDRLDLSVINEDEIRNLLTFVQDNYKMPCLLEEHKQIIKRLPFHKALNGEFVSLIGQYRLCALIPPGVPIEQLDDLQERTKCLFLNSDALPALEKLYKDLNVTVGQDVTQFYVEYVFGHFSIFTRENQMKHLTYIRDKVYPFLPQGTSIEKDIFLKSMAQTPCIPDQDDSLHKASDFFDPNNEVFKVMYNGDNNKFPPSPFNKEDWSGLLEDIGMLVDITPQLFLQFCTMVAENARRSPSNQQCRVQSKELVKCLFADKSLKEEKFLFQVSQIEFIAPAKLEEELTSIHEPYQYSKNGYPPFIKFRNAVPSRLRYDTWTTAPILPVWAQPDNMAKFRNLGIASSGPTYSNVLDHLQNVAKSYNLDSVDSTLLNKITKSIYKSLWKSATCCCHSPNDGCINVCKKIGDRLKSVPCIFLQKEDIFVKGEQLVFNLPDKCDLKPFLYLVPREFGELEHFLKRLGATERPTPYQIACVLKSIYNRIGEEVLSTELEMKVKYAMHVLFELLCRGESADGIDELYLPSQDKQLVKSCEMVCQVSSRYTNLTEDLQRPILLRFEECKLKKVADDYINALPAHLRPVKFDELFREEVDPECKISICSEAQYGSICNFQQRYEDLLGSDEFQEGLKRLLMHDGQDPHEFEGRIKKLQTDVQTKCTGEDNIKINIINRDTNKVMDNLEESCYAVQDNHEDTWTLYMQHEFKDSKTLVPIAICVNKILGNCIHKESGLIAMLGCSTPSKISQELDRFGITHALSKTADEFIPPDDYLFSGWDIRGEESRIGSGTGVRGRRGGFGGSGWTRVNAAGSHGTNRGIGGGASFSDGGYGVGYRGGGYRGGGGSGGYSRIRDEEEDERFYQMNREEAIRWLEQSKSDLKSSRWSLQSGPPFNAMACFHSHQVVEKCLKAMFFYYCGISGQLLGSHEVEELADVLKKETGRPNEAVMESVRKLPKYRYYLGTRYPNCQPFNIVPAEAFDKNEAEMAVDAATKVLGYVKDCLKE</sequence>